<reference evidence="1" key="1">
    <citation type="submission" date="2020-04" db="EMBL/GenBank/DDBJ databases">
        <title>Draft genome resource of the tomato pathogen Pseudocercospora fuligena.</title>
        <authorList>
            <person name="Zaccaron A."/>
        </authorList>
    </citation>
    <scope>NUCLEOTIDE SEQUENCE</scope>
    <source>
        <strain evidence="1">PF001</strain>
    </source>
</reference>
<dbReference type="AlphaFoldDB" id="A0A8H6VKW9"/>
<accession>A0A8H6VKW9</accession>
<dbReference type="EMBL" id="JABCIY010000155">
    <property type="protein sequence ID" value="KAF7191819.1"/>
    <property type="molecule type" value="Genomic_DNA"/>
</dbReference>
<keyword evidence="2" id="KW-1185">Reference proteome</keyword>
<name>A0A8H6VKW9_9PEZI</name>
<evidence type="ECO:0000313" key="1">
    <source>
        <dbReference type="EMBL" id="KAF7191819.1"/>
    </source>
</evidence>
<organism evidence="1 2">
    <name type="scientific">Pseudocercospora fuligena</name>
    <dbReference type="NCBI Taxonomy" id="685502"/>
    <lineage>
        <taxon>Eukaryota</taxon>
        <taxon>Fungi</taxon>
        <taxon>Dikarya</taxon>
        <taxon>Ascomycota</taxon>
        <taxon>Pezizomycotina</taxon>
        <taxon>Dothideomycetes</taxon>
        <taxon>Dothideomycetidae</taxon>
        <taxon>Mycosphaerellales</taxon>
        <taxon>Mycosphaerellaceae</taxon>
        <taxon>Pseudocercospora</taxon>
    </lineage>
</organism>
<protein>
    <submittedName>
        <fullName evidence="1">Uncharacterized protein</fullName>
    </submittedName>
</protein>
<dbReference type="Proteomes" id="UP000660729">
    <property type="component" value="Unassembled WGS sequence"/>
</dbReference>
<gene>
    <name evidence="1" type="ORF">HII31_06864</name>
</gene>
<dbReference type="OrthoDB" id="3638116at2759"/>
<sequence>MADRHCLSNFLRYNFTDAPGLNNLTRLELDFSHFEYILLFKIPLRPFERFEGFGSNELAEQLRCLDSVKELTLRFHSPYAAKLDDPWGYTGGYNTSMWYCDWNGRRDVNGFATSCNKTITDWIITGAFDTIKHFPKVVLAGAIKESVKTKWDLRLAEHKREEKIDLSKDMQVIASWNGGAPPCNCTTPCEYNMYASHAHQVRCLGWCCGYSRSGMRSKEYYQQLSEYRFDFEG</sequence>
<proteinExistence type="predicted"/>
<evidence type="ECO:0000313" key="2">
    <source>
        <dbReference type="Proteomes" id="UP000660729"/>
    </source>
</evidence>
<comment type="caution">
    <text evidence="1">The sequence shown here is derived from an EMBL/GenBank/DDBJ whole genome shotgun (WGS) entry which is preliminary data.</text>
</comment>